<accession>A0A7C1GS82</accession>
<dbReference type="PROSITE" id="PS51257">
    <property type="entry name" value="PROKAR_LIPOPROTEIN"/>
    <property type="match status" value="1"/>
</dbReference>
<sequence length="363" mass="40073">MKRIVSISTVVTMACIVIAFMGSFGGERTEELFDVASASDGFLLIGFSEYYDEPYIETLVLKTDFDGRILWAKEYGTPADDIGRCIAIADDGSALLVSRVEAGGNAKLVARLVDEQGNLVWQNSYGKHSNYSPWRAVYAGDAFVIAGQCMTDKKYLQASLLKIDLEGRLLWERDFGGEGFDGAMDVIETSDHNLLSTGYSWIEDHEFLWVALLDPKGKTLWQKEIGKADSLNLEGRAAAEIDDGYLIAGIASDFSGVGYIVRLDLAGELIDETRFSDRFPAALSVLKDDGEYISLLSYVTVSEEGFGLARIGDRGKILDERFFEIASFEPHSFARLSSGKFLVVGTLSDEDFGRQAFWMSAEF</sequence>
<proteinExistence type="predicted"/>
<dbReference type="Proteomes" id="UP000886198">
    <property type="component" value="Unassembled WGS sequence"/>
</dbReference>
<dbReference type="SUPFAM" id="SSF50998">
    <property type="entry name" value="Quinoprotein alcohol dehydrogenase-like"/>
    <property type="match status" value="1"/>
</dbReference>
<organism evidence="1">
    <name type="scientific">Mesotoga infera</name>
    <dbReference type="NCBI Taxonomy" id="1236046"/>
    <lineage>
        <taxon>Bacteria</taxon>
        <taxon>Thermotogati</taxon>
        <taxon>Thermotogota</taxon>
        <taxon>Thermotogae</taxon>
        <taxon>Kosmotogales</taxon>
        <taxon>Kosmotogaceae</taxon>
        <taxon>Mesotoga</taxon>
    </lineage>
</organism>
<dbReference type="InterPro" id="IPR011047">
    <property type="entry name" value="Quinoprotein_ADH-like_sf"/>
</dbReference>
<dbReference type="PANTHER" id="PTHR42754">
    <property type="entry name" value="ENDOGLUCANASE"/>
    <property type="match status" value="1"/>
</dbReference>
<gene>
    <name evidence="1" type="ORF">ENN47_02940</name>
</gene>
<dbReference type="Gene3D" id="2.130.10.10">
    <property type="entry name" value="YVTN repeat-like/Quinoprotein amine dehydrogenase"/>
    <property type="match status" value="1"/>
</dbReference>
<protein>
    <submittedName>
        <fullName evidence="1">Uncharacterized protein</fullName>
    </submittedName>
</protein>
<dbReference type="AlphaFoldDB" id="A0A7C1GS82"/>
<name>A0A7C1GS82_9BACT</name>
<reference evidence="1" key="1">
    <citation type="journal article" date="2020" name="mSystems">
        <title>Genome- and Community-Level Interaction Insights into Carbon Utilization and Element Cycling Functions of Hydrothermarchaeota in Hydrothermal Sediment.</title>
        <authorList>
            <person name="Zhou Z."/>
            <person name="Liu Y."/>
            <person name="Xu W."/>
            <person name="Pan J."/>
            <person name="Luo Z.H."/>
            <person name="Li M."/>
        </authorList>
    </citation>
    <scope>NUCLEOTIDE SEQUENCE [LARGE SCALE GENOMIC DNA]</scope>
    <source>
        <strain evidence="1">SpSt-1179</strain>
    </source>
</reference>
<dbReference type="InterPro" id="IPR015943">
    <property type="entry name" value="WD40/YVTN_repeat-like_dom_sf"/>
</dbReference>
<dbReference type="PANTHER" id="PTHR42754:SF1">
    <property type="entry name" value="LIPOPROTEIN"/>
    <property type="match status" value="1"/>
</dbReference>
<comment type="caution">
    <text evidence="1">The sequence shown here is derived from an EMBL/GenBank/DDBJ whole genome shotgun (WGS) entry which is preliminary data.</text>
</comment>
<dbReference type="EMBL" id="DSBT01000085">
    <property type="protein sequence ID" value="HDP77140.1"/>
    <property type="molecule type" value="Genomic_DNA"/>
</dbReference>
<evidence type="ECO:0000313" key="1">
    <source>
        <dbReference type="EMBL" id="HDP77140.1"/>
    </source>
</evidence>